<dbReference type="PROSITE" id="PS50405">
    <property type="entry name" value="GST_CTER"/>
    <property type="match status" value="1"/>
</dbReference>
<dbReference type="SUPFAM" id="SSF47616">
    <property type="entry name" value="GST C-terminal domain-like"/>
    <property type="match status" value="1"/>
</dbReference>
<feature type="domain" description="GST N-terminal" evidence="1">
    <location>
        <begin position="1"/>
        <end position="80"/>
    </location>
</feature>
<name>A0ABT5L7Q5_9ALTE</name>
<dbReference type="EMBL" id="JAQQXP010000005">
    <property type="protein sequence ID" value="MDC8833056.1"/>
    <property type="molecule type" value="Genomic_DNA"/>
</dbReference>
<dbReference type="InterPro" id="IPR010987">
    <property type="entry name" value="Glutathione-S-Trfase_C-like"/>
</dbReference>
<dbReference type="Proteomes" id="UP001218788">
    <property type="component" value="Unassembled WGS sequence"/>
</dbReference>
<dbReference type="Gene3D" id="3.40.30.10">
    <property type="entry name" value="Glutaredoxin"/>
    <property type="match status" value="1"/>
</dbReference>
<dbReference type="Pfam" id="PF13410">
    <property type="entry name" value="GST_C_2"/>
    <property type="match status" value="1"/>
</dbReference>
<dbReference type="PANTHER" id="PTHR44051:SF8">
    <property type="entry name" value="GLUTATHIONE S-TRANSFERASE GSTA"/>
    <property type="match status" value="1"/>
</dbReference>
<dbReference type="InterPro" id="IPR036249">
    <property type="entry name" value="Thioredoxin-like_sf"/>
</dbReference>
<feature type="domain" description="GST C-terminal" evidence="2">
    <location>
        <begin position="84"/>
        <end position="204"/>
    </location>
</feature>
<dbReference type="Gene3D" id="1.20.1050.10">
    <property type="match status" value="1"/>
</dbReference>
<evidence type="ECO:0000313" key="4">
    <source>
        <dbReference type="Proteomes" id="UP001218788"/>
    </source>
</evidence>
<evidence type="ECO:0000259" key="1">
    <source>
        <dbReference type="PROSITE" id="PS50404"/>
    </source>
</evidence>
<dbReference type="RefSeq" id="WP_273642976.1">
    <property type="nucleotide sequence ID" value="NZ_JAQQXP010000005.1"/>
</dbReference>
<dbReference type="SFLD" id="SFLDS00019">
    <property type="entry name" value="Glutathione_Transferase_(cytos"/>
    <property type="match status" value="1"/>
</dbReference>
<dbReference type="InterPro" id="IPR004045">
    <property type="entry name" value="Glutathione_S-Trfase_N"/>
</dbReference>
<comment type="caution">
    <text evidence="3">The sequence shown here is derived from an EMBL/GenBank/DDBJ whole genome shotgun (WGS) entry which is preliminary data.</text>
</comment>
<proteinExistence type="predicted"/>
<evidence type="ECO:0000259" key="2">
    <source>
        <dbReference type="PROSITE" id="PS50405"/>
    </source>
</evidence>
<reference evidence="3 4" key="1">
    <citation type="submission" date="2022-10" db="EMBL/GenBank/DDBJ databases">
        <title>Alteromonas sp. chi3 Genome sequencing.</title>
        <authorList>
            <person name="Park S."/>
        </authorList>
    </citation>
    <scope>NUCLEOTIDE SEQUENCE [LARGE SCALE GENOMIC DNA]</scope>
    <source>
        <strain evidence="4">chi3</strain>
    </source>
</reference>
<dbReference type="InterPro" id="IPR040079">
    <property type="entry name" value="Glutathione_S-Trfase"/>
</dbReference>
<dbReference type="SUPFAM" id="SSF52833">
    <property type="entry name" value="Thioredoxin-like"/>
    <property type="match status" value="1"/>
</dbReference>
<gene>
    <name evidence="3" type="ORF">OIK42_20055</name>
</gene>
<dbReference type="SFLD" id="SFLDG00358">
    <property type="entry name" value="Main_(cytGST)"/>
    <property type="match status" value="1"/>
</dbReference>
<keyword evidence="4" id="KW-1185">Reference proteome</keyword>
<evidence type="ECO:0000313" key="3">
    <source>
        <dbReference type="EMBL" id="MDC8833056.1"/>
    </source>
</evidence>
<protein>
    <submittedName>
        <fullName evidence="3">Glutathione S-transferase family protein</fullName>
    </submittedName>
</protein>
<sequence length="204" mass="22943">MFRLFASPGACSQISIIILEKAQANYELHSVHLAKGEHKKAEYLSINPKGKVPALMTKHGVLTETPAIVLFLHEEFENADILPANYPVTEVVSDLSWFASFIHPLITRYAKPDLIGVTTEVDAVKTVAQTQLNSAYRSIEKRLSASPFWNGDNWSAVDVYLFWTINRLKRAGFAFSEFDHVIQHYQKMLASPVVKRALLKESAL</sequence>
<organism evidence="3 4">
    <name type="scientific">Alteromonas gilva</name>
    <dbReference type="NCBI Taxonomy" id="2987522"/>
    <lineage>
        <taxon>Bacteria</taxon>
        <taxon>Pseudomonadati</taxon>
        <taxon>Pseudomonadota</taxon>
        <taxon>Gammaproteobacteria</taxon>
        <taxon>Alteromonadales</taxon>
        <taxon>Alteromonadaceae</taxon>
        <taxon>Alteromonas/Salinimonas group</taxon>
        <taxon>Alteromonas</taxon>
    </lineage>
</organism>
<dbReference type="InterPro" id="IPR036282">
    <property type="entry name" value="Glutathione-S-Trfase_C_sf"/>
</dbReference>
<dbReference type="PANTHER" id="PTHR44051">
    <property type="entry name" value="GLUTATHIONE S-TRANSFERASE-RELATED"/>
    <property type="match status" value="1"/>
</dbReference>
<accession>A0ABT5L7Q5</accession>
<dbReference type="Pfam" id="PF02798">
    <property type="entry name" value="GST_N"/>
    <property type="match status" value="1"/>
</dbReference>
<dbReference type="PROSITE" id="PS50404">
    <property type="entry name" value="GST_NTER"/>
    <property type="match status" value="1"/>
</dbReference>
<dbReference type="CDD" id="cd03057">
    <property type="entry name" value="GST_N_Beta"/>
    <property type="match status" value="1"/>
</dbReference>